<reference evidence="1 2" key="1">
    <citation type="submission" date="2024-11" db="EMBL/GenBank/DDBJ databases">
        <authorList>
            <person name="Heng Y.C."/>
            <person name="Lim A.C.H."/>
            <person name="Lee J.K.Y."/>
            <person name="Kittelmann S."/>
        </authorList>
    </citation>
    <scope>NUCLEOTIDE SEQUENCE [LARGE SCALE GENOMIC DNA]</scope>
    <source>
        <strain evidence="1 2">WILCCON 0114</strain>
    </source>
</reference>
<dbReference type="Proteomes" id="UP001623592">
    <property type="component" value="Unassembled WGS sequence"/>
</dbReference>
<comment type="caution">
    <text evidence="1">The sequence shown here is derived from an EMBL/GenBank/DDBJ whole genome shotgun (WGS) entry which is preliminary data.</text>
</comment>
<protein>
    <submittedName>
        <fullName evidence="1">Uncharacterized protein</fullName>
    </submittedName>
</protein>
<dbReference type="RefSeq" id="WP_406787881.1">
    <property type="nucleotide sequence ID" value="NZ_JBJIAA010000009.1"/>
</dbReference>
<dbReference type="EMBL" id="JBJIAA010000009">
    <property type="protein sequence ID" value="MFL0251228.1"/>
    <property type="molecule type" value="Genomic_DNA"/>
</dbReference>
<organism evidence="1 2">
    <name type="scientific">Clostridium neuense</name>
    <dbReference type="NCBI Taxonomy" id="1728934"/>
    <lineage>
        <taxon>Bacteria</taxon>
        <taxon>Bacillati</taxon>
        <taxon>Bacillota</taxon>
        <taxon>Clostridia</taxon>
        <taxon>Eubacteriales</taxon>
        <taxon>Clostridiaceae</taxon>
        <taxon>Clostridium</taxon>
    </lineage>
</organism>
<gene>
    <name evidence="1" type="ORF">ACJDT4_12400</name>
</gene>
<keyword evidence="2" id="KW-1185">Reference proteome</keyword>
<proteinExistence type="predicted"/>
<evidence type="ECO:0000313" key="1">
    <source>
        <dbReference type="EMBL" id="MFL0251228.1"/>
    </source>
</evidence>
<accession>A0ABW8TID5</accession>
<dbReference type="PROSITE" id="PS51257">
    <property type="entry name" value="PROKAR_LIPOPROTEIN"/>
    <property type="match status" value="1"/>
</dbReference>
<sequence length="51" mass="5698">MAIKYKYLAVIIGLLILTILLITVACLKAAGRADDWRDTAEKRVGSKKHKQ</sequence>
<name>A0ABW8TID5_9CLOT</name>
<evidence type="ECO:0000313" key="2">
    <source>
        <dbReference type="Proteomes" id="UP001623592"/>
    </source>
</evidence>